<sequence length="205" mass="22482">MKVRTEARREAIIEAAAHLFQEVGYERASMNELTRRLGGSKATLYGYFPSKEALFVEVVRSVATVHLSEAVGLLSAHGEEELTFEQKLTCFGERMLFVLTNESSALAVYRMVMAEAGRSNIGMLFYEAGPSDCIEVLSTWMGEAMSRGELGQAAPQVRAAQFLALLTAEVQVRLYQPASEPLEVEQIRALVLRAVGMFMGGAASH</sequence>
<dbReference type="Pfam" id="PF14246">
    <property type="entry name" value="TetR_C_7"/>
    <property type="match status" value="1"/>
</dbReference>
<accession>A0A7Y8C337</accession>
<dbReference type="InterPro" id="IPR050109">
    <property type="entry name" value="HTH-type_TetR-like_transc_reg"/>
</dbReference>
<evidence type="ECO:0000259" key="5">
    <source>
        <dbReference type="PROSITE" id="PS50977"/>
    </source>
</evidence>
<dbReference type="AlphaFoldDB" id="A0A7Y8C337"/>
<dbReference type="GO" id="GO:0003700">
    <property type="term" value="F:DNA-binding transcription factor activity"/>
    <property type="evidence" value="ECO:0007669"/>
    <property type="project" value="TreeGrafter"/>
</dbReference>
<gene>
    <name evidence="6" type="ORF">HX882_13915</name>
</gene>
<feature type="DNA-binding region" description="H-T-H motif" evidence="4">
    <location>
        <begin position="29"/>
        <end position="48"/>
    </location>
</feature>
<keyword evidence="2 4" id="KW-0238">DNA-binding</keyword>
<evidence type="ECO:0000313" key="6">
    <source>
        <dbReference type="EMBL" id="NWB96992.1"/>
    </source>
</evidence>
<evidence type="ECO:0000256" key="1">
    <source>
        <dbReference type="ARBA" id="ARBA00023015"/>
    </source>
</evidence>
<comment type="caution">
    <text evidence="6">The sequence shown here is derived from an EMBL/GenBank/DDBJ whole genome shotgun (WGS) entry which is preliminary data.</text>
</comment>
<name>A0A7Y8C337_9PSED</name>
<evidence type="ECO:0000256" key="3">
    <source>
        <dbReference type="ARBA" id="ARBA00023163"/>
    </source>
</evidence>
<dbReference type="Proteomes" id="UP000539985">
    <property type="component" value="Unassembled WGS sequence"/>
</dbReference>
<dbReference type="InterPro" id="IPR009057">
    <property type="entry name" value="Homeodomain-like_sf"/>
</dbReference>
<dbReference type="RefSeq" id="WP_177091833.1">
    <property type="nucleotide sequence ID" value="NZ_JACAOS010000003.1"/>
</dbReference>
<evidence type="ECO:0000256" key="4">
    <source>
        <dbReference type="PROSITE-ProRule" id="PRU00335"/>
    </source>
</evidence>
<dbReference type="SUPFAM" id="SSF46689">
    <property type="entry name" value="Homeodomain-like"/>
    <property type="match status" value="1"/>
</dbReference>
<dbReference type="FunFam" id="1.10.10.60:FF:000141">
    <property type="entry name" value="TetR family transcriptional regulator"/>
    <property type="match status" value="1"/>
</dbReference>
<dbReference type="PANTHER" id="PTHR30055">
    <property type="entry name" value="HTH-TYPE TRANSCRIPTIONAL REGULATOR RUTR"/>
    <property type="match status" value="1"/>
</dbReference>
<dbReference type="PROSITE" id="PS50977">
    <property type="entry name" value="HTH_TETR_2"/>
    <property type="match status" value="1"/>
</dbReference>
<evidence type="ECO:0000256" key="2">
    <source>
        <dbReference type="ARBA" id="ARBA00023125"/>
    </source>
</evidence>
<keyword evidence="3" id="KW-0804">Transcription</keyword>
<keyword evidence="1" id="KW-0805">Transcription regulation</keyword>
<dbReference type="InterPro" id="IPR001647">
    <property type="entry name" value="HTH_TetR"/>
</dbReference>
<dbReference type="EMBL" id="JACAQB010000006">
    <property type="protein sequence ID" value="NWB96992.1"/>
    <property type="molecule type" value="Genomic_DNA"/>
</dbReference>
<dbReference type="InterPro" id="IPR039536">
    <property type="entry name" value="TetR_C_Proteobacteria"/>
</dbReference>
<organism evidence="6 7">
    <name type="scientific">Pseudomonas gingeri</name>
    <dbReference type="NCBI Taxonomy" id="117681"/>
    <lineage>
        <taxon>Bacteria</taxon>
        <taxon>Pseudomonadati</taxon>
        <taxon>Pseudomonadota</taxon>
        <taxon>Gammaproteobacteria</taxon>
        <taxon>Pseudomonadales</taxon>
        <taxon>Pseudomonadaceae</taxon>
        <taxon>Pseudomonas</taxon>
    </lineage>
</organism>
<feature type="domain" description="HTH tetR-type" evidence="5">
    <location>
        <begin position="6"/>
        <end position="66"/>
    </location>
</feature>
<dbReference type="GO" id="GO:0000976">
    <property type="term" value="F:transcription cis-regulatory region binding"/>
    <property type="evidence" value="ECO:0007669"/>
    <property type="project" value="TreeGrafter"/>
</dbReference>
<protein>
    <submittedName>
        <fullName evidence="6">TetR/AcrR family transcriptional regulator</fullName>
    </submittedName>
</protein>
<dbReference type="Pfam" id="PF00440">
    <property type="entry name" value="TetR_N"/>
    <property type="match status" value="1"/>
</dbReference>
<reference evidence="6 7" key="1">
    <citation type="submission" date="2020-04" db="EMBL/GenBank/DDBJ databases">
        <title>Molecular characterization of pseudomonads from Agaricus bisporus reveal novel blotch 2 pathogens in Western Europe.</title>
        <authorList>
            <person name="Taparia T."/>
            <person name="Krijger M."/>
            <person name="Haynes E."/>
            <person name="Elpinstone J.G."/>
            <person name="Noble R."/>
            <person name="Van Der Wolf J."/>
        </authorList>
    </citation>
    <scope>NUCLEOTIDE SEQUENCE [LARGE SCALE GENOMIC DNA]</scope>
    <source>
        <strain evidence="6 7">H7001</strain>
    </source>
</reference>
<dbReference type="PANTHER" id="PTHR30055:SF146">
    <property type="entry name" value="HTH-TYPE TRANSCRIPTIONAL DUAL REGULATOR CECR"/>
    <property type="match status" value="1"/>
</dbReference>
<proteinExistence type="predicted"/>
<dbReference type="Gene3D" id="1.10.357.10">
    <property type="entry name" value="Tetracycline Repressor, domain 2"/>
    <property type="match status" value="1"/>
</dbReference>
<evidence type="ECO:0000313" key="7">
    <source>
        <dbReference type="Proteomes" id="UP000539985"/>
    </source>
</evidence>
<dbReference type="PRINTS" id="PR00455">
    <property type="entry name" value="HTHTETR"/>
</dbReference>